<dbReference type="Proteomes" id="UP000198307">
    <property type="component" value="Unassembled WGS sequence"/>
</dbReference>
<dbReference type="Pfam" id="PF02770">
    <property type="entry name" value="Acyl-CoA_dh_M"/>
    <property type="match status" value="1"/>
</dbReference>
<comment type="catalytic activity">
    <reaction evidence="6">
        <text>3-sulfinopropanoyl-CoA + H2O = propanoyl-CoA + sulfite + H(+)</text>
        <dbReference type="Rhea" id="RHEA:41624"/>
        <dbReference type="ChEBI" id="CHEBI:15377"/>
        <dbReference type="ChEBI" id="CHEBI:15378"/>
        <dbReference type="ChEBI" id="CHEBI:17359"/>
        <dbReference type="ChEBI" id="CHEBI:57392"/>
        <dbReference type="ChEBI" id="CHEBI:78349"/>
        <dbReference type="EC" id="3.13.1.4"/>
    </reaction>
    <physiologicalReaction direction="left-to-right" evidence="6">
        <dbReference type="Rhea" id="RHEA:41625"/>
    </physiologicalReaction>
</comment>
<evidence type="ECO:0000256" key="4">
    <source>
        <dbReference type="ARBA" id="ARBA00022827"/>
    </source>
</evidence>
<dbReference type="PIRSF" id="PIRSF016578">
    <property type="entry name" value="HsaA"/>
    <property type="match status" value="1"/>
</dbReference>
<dbReference type="SUPFAM" id="SSF56645">
    <property type="entry name" value="Acyl-CoA dehydrogenase NM domain-like"/>
    <property type="match status" value="1"/>
</dbReference>
<dbReference type="InterPro" id="IPR037069">
    <property type="entry name" value="AcylCoA_DH/ox_N_sf"/>
</dbReference>
<dbReference type="InterPro" id="IPR006089">
    <property type="entry name" value="Acyl-CoA_DH_CS"/>
</dbReference>
<dbReference type="Gene3D" id="1.10.540.10">
    <property type="entry name" value="Acyl-CoA dehydrogenase/oxidase, N-terminal domain"/>
    <property type="match status" value="1"/>
</dbReference>
<dbReference type="EC" id="3.13.1.4" evidence="8"/>
<dbReference type="FunFam" id="1.10.540.10:FF:000002">
    <property type="entry name" value="Acyl-CoA dehydrogenase FadE19"/>
    <property type="match status" value="1"/>
</dbReference>
<evidence type="ECO:0000256" key="9">
    <source>
        <dbReference type="ARBA" id="ARBA00067292"/>
    </source>
</evidence>
<evidence type="ECO:0000256" key="10">
    <source>
        <dbReference type="ARBA" id="ARBA00068311"/>
    </source>
</evidence>
<reference evidence="16 17" key="1">
    <citation type="submission" date="2017-07" db="EMBL/GenBank/DDBJ databases">
        <authorList>
            <person name="Sun Z.S."/>
            <person name="Albrecht U."/>
            <person name="Echele G."/>
            <person name="Lee C.C."/>
        </authorList>
    </citation>
    <scope>NUCLEOTIDE SEQUENCE [LARGE SCALE GENOMIC DNA]</scope>
    <source>
        <strain evidence="16 17">DSM 14827</strain>
    </source>
</reference>
<evidence type="ECO:0000256" key="7">
    <source>
        <dbReference type="ARBA" id="ARBA00066361"/>
    </source>
</evidence>
<dbReference type="PROSITE" id="PS00072">
    <property type="entry name" value="ACYL_COA_DH_1"/>
    <property type="match status" value="1"/>
</dbReference>
<dbReference type="Pfam" id="PF00441">
    <property type="entry name" value="Acyl-CoA_dh_1"/>
    <property type="match status" value="1"/>
</dbReference>
<dbReference type="PANTHER" id="PTHR43884">
    <property type="entry name" value="ACYL-COA DEHYDROGENASE"/>
    <property type="match status" value="1"/>
</dbReference>
<feature type="domain" description="Acyl-CoA dehydrogenase/oxidase C-terminal" evidence="13">
    <location>
        <begin position="227"/>
        <end position="375"/>
    </location>
</feature>
<keyword evidence="5 12" id="KW-0560">Oxidoreductase</keyword>
<dbReference type="OrthoDB" id="9775090at2"/>
<gene>
    <name evidence="16" type="ORF">SAMN05444959_11841</name>
</gene>
<dbReference type="AlphaFoldDB" id="A0A239Q2B5"/>
<keyword evidence="17" id="KW-1185">Reference proteome</keyword>
<protein>
    <recommendedName>
        <fullName evidence="10">3-sulfinopropanoyl-CoA desulfinase</fullName>
        <ecNumber evidence="7">1.3.8.11</ecNumber>
        <ecNumber evidence="8">3.13.1.4</ecNumber>
    </recommendedName>
    <alternativeName>
        <fullName evidence="11">3-sulfinopropionyl coenzyme A desulfinase</fullName>
    </alternativeName>
    <alternativeName>
        <fullName evidence="9">Cyclohexane-1-carbonyl-CoA dehydrogenase</fullName>
    </alternativeName>
</protein>
<evidence type="ECO:0000256" key="1">
    <source>
        <dbReference type="ARBA" id="ARBA00001974"/>
    </source>
</evidence>
<evidence type="ECO:0000256" key="6">
    <source>
        <dbReference type="ARBA" id="ARBA00052938"/>
    </source>
</evidence>
<feature type="domain" description="Acyl-CoA dehydrogenase/oxidase N-terminal" evidence="15">
    <location>
        <begin position="4"/>
        <end position="116"/>
    </location>
</feature>
<evidence type="ECO:0000256" key="5">
    <source>
        <dbReference type="ARBA" id="ARBA00023002"/>
    </source>
</evidence>
<evidence type="ECO:0000256" key="12">
    <source>
        <dbReference type="RuleBase" id="RU362125"/>
    </source>
</evidence>
<proteinExistence type="inferred from homology"/>
<comment type="cofactor">
    <cofactor evidence="1 12">
        <name>FAD</name>
        <dbReference type="ChEBI" id="CHEBI:57692"/>
    </cofactor>
</comment>
<dbReference type="InterPro" id="IPR009075">
    <property type="entry name" value="AcylCo_DH/oxidase_C"/>
</dbReference>
<sequence length="375" mass="40270">MQLTEEQEQIREAARDFAVNALAPGAAQRDRDHAFPRNELTQMGELGFLGMLVPEAHGGVETGMIAYALALEEIAAADGACSTIMSVHSSVGCVPILRFGTDDQKSRFLPRMASGEWIGGFALTEPQAGSDASALRTRARRDGDHYVLNGSKQFITSGKNGQVIIAFAVTDPDAGKKGISAFIVPTDTPGYEVVSIEHKLGQHSSDTCSLAFNEMRIPAENLLGKEGEGYKIALANLEGGRIGIAAQAVGMARAAYQAALDYAKERITFGKPIATHQAIAFKLADMATRIDAARLLVLRAAALREAGRPCLTEASMAKLFASEMAEKTCSDAIQIHGGYGYLADYPVERIYRDVRVCQIYEGTSEVQRLVIARGL</sequence>
<dbReference type="EC" id="1.3.8.11" evidence="7"/>
<keyword evidence="4 12" id="KW-0274">FAD</keyword>
<keyword evidence="3 12" id="KW-0285">Flavoprotein</keyword>
<dbReference type="GO" id="GO:0003995">
    <property type="term" value="F:acyl-CoA dehydrogenase activity"/>
    <property type="evidence" value="ECO:0007669"/>
    <property type="project" value="InterPro"/>
</dbReference>
<dbReference type="RefSeq" id="WP_089345648.1">
    <property type="nucleotide sequence ID" value="NZ_CP067131.1"/>
</dbReference>
<dbReference type="InterPro" id="IPR046373">
    <property type="entry name" value="Acyl-CoA_Oxase/DH_mid-dom_sf"/>
</dbReference>
<dbReference type="PANTHER" id="PTHR43884:SF12">
    <property type="entry name" value="ISOVALERYL-COA DEHYDROGENASE, MITOCHONDRIAL-RELATED"/>
    <property type="match status" value="1"/>
</dbReference>
<evidence type="ECO:0000313" key="16">
    <source>
        <dbReference type="EMBL" id="SNT76332.1"/>
    </source>
</evidence>
<evidence type="ECO:0000259" key="15">
    <source>
        <dbReference type="Pfam" id="PF02771"/>
    </source>
</evidence>
<evidence type="ECO:0000259" key="14">
    <source>
        <dbReference type="Pfam" id="PF02770"/>
    </source>
</evidence>
<dbReference type="EMBL" id="FZQB01000018">
    <property type="protein sequence ID" value="SNT76332.1"/>
    <property type="molecule type" value="Genomic_DNA"/>
</dbReference>
<dbReference type="InterPro" id="IPR013786">
    <property type="entry name" value="AcylCoA_DH/ox_N"/>
</dbReference>
<dbReference type="Gene3D" id="2.40.110.10">
    <property type="entry name" value="Butyryl-CoA Dehydrogenase, subunit A, domain 2"/>
    <property type="match status" value="1"/>
</dbReference>
<dbReference type="Pfam" id="PF02771">
    <property type="entry name" value="Acyl-CoA_dh_N"/>
    <property type="match status" value="1"/>
</dbReference>
<evidence type="ECO:0000256" key="2">
    <source>
        <dbReference type="ARBA" id="ARBA00009347"/>
    </source>
</evidence>
<dbReference type="GO" id="GO:0050660">
    <property type="term" value="F:flavin adenine dinucleotide binding"/>
    <property type="evidence" value="ECO:0007669"/>
    <property type="project" value="InterPro"/>
</dbReference>
<dbReference type="SUPFAM" id="SSF47203">
    <property type="entry name" value="Acyl-CoA dehydrogenase C-terminal domain-like"/>
    <property type="match status" value="1"/>
</dbReference>
<comment type="similarity">
    <text evidence="2 12">Belongs to the acyl-CoA dehydrogenase family.</text>
</comment>
<name>A0A239Q2B5_9RHOB</name>
<evidence type="ECO:0000256" key="11">
    <source>
        <dbReference type="ARBA" id="ARBA00075603"/>
    </source>
</evidence>
<dbReference type="Gene3D" id="1.20.140.10">
    <property type="entry name" value="Butyryl-CoA Dehydrogenase, subunit A, domain 3"/>
    <property type="match status" value="1"/>
</dbReference>
<evidence type="ECO:0000313" key="17">
    <source>
        <dbReference type="Proteomes" id="UP000198307"/>
    </source>
</evidence>
<dbReference type="FunFam" id="1.20.140.10:FF:000004">
    <property type="entry name" value="Acyl-CoA dehydrogenase FadE25"/>
    <property type="match status" value="1"/>
</dbReference>
<dbReference type="InterPro" id="IPR009100">
    <property type="entry name" value="AcylCoA_DH/oxidase_NM_dom_sf"/>
</dbReference>
<evidence type="ECO:0000256" key="3">
    <source>
        <dbReference type="ARBA" id="ARBA00022630"/>
    </source>
</evidence>
<dbReference type="InterPro" id="IPR006091">
    <property type="entry name" value="Acyl-CoA_Oxase/DH_mid-dom"/>
</dbReference>
<organism evidence="16 17">
    <name type="scientific">Paracoccus seriniphilus</name>
    <dbReference type="NCBI Taxonomy" id="184748"/>
    <lineage>
        <taxon>Bacteria</taxon>
        <taxon>Pseudomonadati</taxon>
        <taxon>Pseudomonadota</taxon>
        <taxon>Alphaproteobacteria</taxon>
        <taxon>Rhodobacterales</taxon>
        <taxon>Paracoccaceae</taxon>
        <taxon>Paracoccus</taxon>
    </lineage>
</organism>
<dbReference type="PROSITE" id="PS00073">
    <property type="entry name" value="ACYL_COA_DH_2"/>
    <property type="match status" value="1"/>
</dbReference>
<dbReference type="InterPro" id="IPR036250">
    <property type="entry name" value="AcylCo_DH-like_C"/>
</dbReference>
<evidence type="ECO:0000256" key="8">
    <source>
        <dbReference type="ARBA" id="ARBA00066461"/>
    </source>
</evidence>
<dbReference type="FunFam" id="2.40.110.10:FF:000009">
    <property type="entry name" value="Acyl-CoA dehydrogenase"/>
    <property type="match status" value="1"/>
</dbReference>
<accession>A0A239Q2B5</accession>
<feature type="domain" description="Acyl-CoA oxidase/dehydrogenase middle" evidence="14">
    <location>
        <begin position="120"/>
        <end position="214"/>
    </location>
</feature>
<evidence type="ECO:0000259" key="13">
    <source>
        <dbReference type="Pfam" id="PF00441"/>
    </source>
</evidence>